<evidence type="ECO:0000256" key="2">
    <source>
        <dbReference type="ARBA" id="ARBA00010942"/>
    </source>
</evidence>
<evidence type="ECO:0000313" key="10">
    <source>
        <dbReference type="EMBL" id="SEA36690.1"/>
    </source>
</evidence>
<feature type="transmembrane region" description="Helical" evidence="9">
    <location>
        <begin position="402"/>
        <end position="427"/>
    </location>
</feature>
<feature type="transmembrane region" description="Helical" evidence="9">
    <location>
        <begin position="547"/>
        <end position="566"/>
    </location>
</feature>
<evidence type="ECO:0000256" key="8">
    <source>
        <dbReference type="SAM" id="MobiDB-lite"/>
    </source>
</evidence>
<evidence type="ECO:0000256" key="5">
    <source>
        <dbReference type="ARBA" id="ARBA00022692"/>
    </source>
</evidence>
<dbReference type="Gene3D" id="3.30.70.1320">
    <property type="entry name" value="Multidrug efflux transporter AcrB pore domain like"/>
    <property type="match status" value="1"/>
</dbReference>
<dbReference type="AlphaFoldDB" id="A0A1H4AL97"/>
<evidence type="ECO:0000313" key="11">
    <source>
        <dbReference type="Proteomes" id="UP000199041"/>
    </source>
</evidence>
<evidence type="ECO:0000256" key="6">
    <source>
        <dbReference type="ARBA" id="ARBA00022989"/>
    </source>
</evidence>
<gene>
    <name evidence="10" type="ORF">SAMN05192529_11556</name>
</gene>
<dbReference type="SUPFAM" id="SSF82866">
    <property type="entry name" value="Multidrug efflux transporter AcrB transmembrane domain"/>
    <property type="match status" value="2"/>
</dbReference>
<keyword evidence="3" id="KW-0813">Transport</keyword>
<feature type="transmembrane region" description="Helical" evidence="9">
    <location>
        <begin position="988"/>
        <end position="1010"/>
    </location>
</feature>
<feature type="transmembrane region" description="Helical" evidence="9">
    <location>
        <begin position="15"/>
        <end position="34"/>
    </location>
</feature>
<keyword evidence="5 9" id="KW-0812">Transmembrane</keyword>
<dbReference type="GO" id="GO:0042910">
    <property type="term" value="F:xenobiotic transmembrane transporter activity"/>
    <property type="evidence" value="ECO:0007669"/>
    <property type="project" value="TreeGrafter"/>
</dbReference>
<feature type="transmembrane region" description="Helical" evidence="9">
    <location>
        <begin position="934"/>
        <end position="955"/>
    </location>
</feature>
<keyword evidence="4" id="KW-1003">Cell membrane</keyword>
<dbReference type="RefSeq" id="WP_091399216.1">
    <property type="nucleotide sequence ID" value="NZ_FNQY01000015.1"/>
</dbReference>
<dbReference type="SUPFAM" id="SSF82714">
    <property type="entry name" value="Multidrug efflux transporter AcrB TolC docking domain, DN and DC subdomains"/>
    <property type="match status" value="2"/>
</dbReference>
<evidence type="ECO:0000256" key="4">
    <source>
        <dbReference type="ARBA" id="ARBA00022475"/>
    </source>
</evidence>
<dbReference type="PRINTS" id="PR00702">
    <property type="entry name" value="ACRIFLAVINRP"/>
</dbReference>
<feature type="transmembrane region" description="Helical" evidence="9">
    <location>
        <begin position="350"/>
        <end position="369"/>
    </location>
</feature>
<name>A0A1H4AL97_9BACT</name>
<dbReference type="Gene3D" id="1.20.1640.10">
    <property type="entry name" value="Multidrug efflux transporter AcrB transmembrane domain"/>
    <property type="match status" value="2"/>
</dbReference>
<dbReference type="InterPro" id="IPR004763">
    <property type="entry name" value="CusA-like"/>
</dbReference>
<feature type="transmembrane region" description="Helical" evidence="9">
    <location>
        <begin position="456"/>
        <end position="476"/>
    </location>
</feature>
<dbReference type="InterPro" id="IPR027463">
    <property type="entry name" value="AcrB_DN_DC_subdom"/>
</dbReference>
<dbReference type="OrthoDB" id="9760604at2"/>
<dbReference type="STRING" id="551991.SAMN05192529_11556"/>
<dbReference type="GO" id="GO:0008324">
    <property type="term" value="F:monoatomic cation transmembrane transporter activity"/>
    <property type="evidence" value="ECO:0007669"/>
    <property type="project" value="InterPro"/>
</dbReference>
<dbReference type="NCBIfam" id="TIGR00914">
    <property type="entry name" value="2A0601"/>
    <property type="match status" value="1"/>
</dbReference>
<dbReference type="Gene3D" id="3.30.2090.10">
    <property type="entry name" value="Multidrug efflux transporter AcrB TolC docking domain, DN and DC subdomains"/>
    <property type="match status" value="2"/>
</dbReference>
<dbReference type="Gene3D" id="3.30.70.1430">
    <property type="entry name" value="Multidrug efflux transporter AcrB pore domain"/>
    <property type="match status" value="2"/>
</dbReference>
<keyword evidence="6 9" id="KW-1133">Transmembrane helix</keyword>
<keyword evidence="7 9" id="KW-0472">Membrane</keyword>
<proteinExistence type="inferred from homology"/>
<evidence type="ECO:0000256" key="1">
    <source>
        <dbReference type="ARBA" id="ARBA00004651"/>
    </source>
</evidence>
<dbReference type="Pfam" id="PF00873">
    <property type="entry name" value="ACR_tran"/>
    <property type="match status" value="1"/>
</dbReference>
<comment type="subcellular location">
    <subcellularLocation>
        <location evidence="1">Cell membrane</location>
        <topology evidence="1">Multi-pass membrane protein</topology>
    </subcellularLocation>
</comment>
<feature type="transmembrane region" description="Helical" evidence="9">
    <location>
        <begin position="882"/>
        <end position="902"/>
    </location>
</feature>
<evidence type="ECO:0000256" key="7">
    <source>
        <dbReference type="ARBA" id="ARBA00023136"/>
    </source>
</evidence>
<evidence type="ECO:0000256" key="9">
    <source>
        <dbReference type="SAM" id="Phobius"/>
    </source>
</evidence>
<dbReference type="InterPro" id="IPR001036">
    <property type="entry name" value="Acrflvin-R"/>
</dbReference>
<dbReference type="PANTHER" id="PTHR32063:SF12">
    <property type="entry name" value="CATION EFFLUX SYSTEM PROTEIN"/>
    <property type="match status" value="1"/>
</dbReference>
<dbReference type="SUPFAM" id="SSF82693">
    <property type="entry name" value="Multidrug efflux transporter AcrB pore domain, PN1, PN2, PC1 and PC2 subdomains"/>
    <property type="match status" value="2"/>
</dbReference>
<comment type="similarity">
    <text evidence="2">Belongs to the resistance-nodulation-cell division (RND) (TC 2.A.6) family.</text>
</comment>
<feature type="transmembrane region" description="Helical" evidence="9">
    <location>
        <begin position="488"/>
        <end position="515"/>
    </location>
</feature>
<organism evidence="10 11">
    <name type="scientific">Arachidicoccus rhizosphaerae</name>
    <dbReference type="NCBI Taxonomy" id="551991"/>
    <lineage>
        <taxon>Bacteria</taxon>
        <taxon>Pseudomonadati</taxon>
        <taxon>Bacteroidota</taxon>
        <taxon>Chitinophagia</taxon>
        <taxon>Chitinophagales</taxon>
        <taxon>Chitinophagaceae</taxon>
        <taxon>Arachidicoccus</taxon>
    </lineage>
</organism>
<dbReference type="Gene3D" id="3.30.70.1440">
    <property type="entry name" value="Multidrug efflux transporter AcrB pore domain"/>
    <property type="match status" value="1"/>
</dbReference>
<dbReference type="PANTHER" id="PTHR32063">
    <property type="match status" value="1"/>
</dbReference>
<feature type="transmembrane region" description="Helical" evidence="9">
    <location>
        <begin position="1016"/>
        <end position="1039"/>
    </location>
</feature>
<keyword evidence="11" id="KW-1185">Reference proteome</keyword>
<feature type="transmembrane region" description="Helical" evidence="9">
    <location>
        <begin position="909"/>
        <end position="928"/>
    </location>
</feature>
<dbReference type="GO" id="GO:0005886">
    <property type="term" value="C:plasma membrane"/>
    <property type="evidence" value="ECO:0007669"/>
    <property type="project" value="UniProtKB-SubCell"/>
</dbReference>
<protein>
    <submittedName>
        <fullName evidence="10">Cobalt-zinc-cadmium resistance protein CzcA</fullName>
    </submittedName>
</protein>
<feature type="transmembrane region" description="Helical" evidence="9">
    <location>
        <begin position="376"/>
        <end position="396"/>
    </location>
</feature>
<dbReference type="EMBL" id="FNQY01000015">
    <property type="protein sequence ID" value="SEA36690.1"/>
    <property type="molecule type" value="Genomic_DNA"/>
</dbReference>
<reference evidence="10 11" key="1">
    <citation type="submission" date="2016-10" db="EMBL/GenBank/DDBJ databases">
        <authorList>
            <person name="de Groot N.N."/>
        </authorList>
    </citation>
    <scope>NUCLEOTIDE SEQUENCE [LARGE SCALE GENOMIC DNA]</scope>
    <source>
        <strain evidence="10 11">Vu-144</strain>
    </source>
</reference>
<sequence length="1083" mass="118580">MNKLIKGVIGVSLKYKYFTFFLVGLLAIAGIISFKNTPIDAFPDVTNTSVTIISQWPGRSAEEVEKFVTIPIEIALNAAQEKAHIRSTSIFGLSTVKVTFDDHVTDKDARIQINNLIGNADLPNGVKPDIQPPTGPTGEIFRYTLKSNVYGPMELKTIQDWIVDRELRSVPGVADVTAFGGMVKTFEIQVQPEKIKSLGINLLDVYDAVANSNINIGGDMIEKNDQAYVVRGIGLLNSIDEIKNVTVTNINGVPVVIGDIADVVVSHLPRLGTVGRTDAIDSVGKRLGTTNNDDVVEGIVLMRRGENPEAVIPLLKSKIEELNSKKLPAGVKINPFYDREDLVNLATHTVLHNLIEGMLLVTIIVSLFMFNWRTTLIVSIIIPLSLLFAFICLRLMGMPANLLSMGAIDFGIIIDGAVVMVEGLFVIMDHQARTMGMERFNKLAKMSLIKKKGAKLGKAIFFSKLIIITALLPIFAFQKVEGKMFSPLAYTLGFALVGALIFTLTLVPVMVSVLLNKNVRERHNPIVHTLTSGVMHAFKFTFKNRRFTFILSAIIMVVGLFSFKFLGTEFMPELNEGSLWIRASLPYSVALGKSKTVADEIRQKLLTFPEVKKVVSQTGRPDDGTDVTGFYNIECDVALYSQHDWPSGVTLDKLIDSLHKSLSVIPGIELNFSQPIMDNVEEAVSGVKGSIVAKIYGDSLPYMEAECEKIAAMLKTVPGIADVGAIKNIGQPQLQIDLDQTKMAIYGITTAQANAVIETAIGGKAATELYQGIRKFDIRIRFPESYRNDIEKISNVMVPSMSGVQIPLHEIANLKTIIGPTLIFRDDHERYAAVKFSVRGRDMGSAIEEARAKVGKQIHLNKDYDLVWQGDFENQQRAQHRLAQVVPISLLLIFLLLFVMFGSFKDAGLVFLNVPFALVGGIFMLLLTGTNFSISAGIGFIALFGICILEGVLLISAFKDNLEHKVNGQRLPLGEAVHKGVHILTRPVLMTALMAIIGLLPAAMATGIGSESARPLARVVIGGLICATIFSLLVFPVIFNSAYKKSYHSHPGNGAGKNKQKRKDKGENADEGRKGMDFPDTSN</sequence>
<evidence type="ECO:0000256" key="3">
    <source>
        <dbReference type="ARBA" id="ARBA00022448"/>
    </source>
</evidence>
<accession>A0A1H4AL97</accession>
<dbReference type="Proteomes" id="UP000199041">
    <property type="component" value="Unassembled WGS sequence"/>
</dbReference>
<feature type="compositionally biased region" description="Basic and acidic residues" evidence="8">
    <location>
        <begin position="1064"/>
        <end position="1077"/>
    </location>
</feature>
<feature type="region of interest" description="Disordered" evidence="8">
    <location>
        <begin position="1048"/>
        <end position="1083"/>
    </location>
</feature>